<dbReference type="GO" id="GO:0050660">
    <property type="term" value="F:flavin adenine dinucleotide binding"/>
    <property type="evidence" value="ECO:0007669"/>
    <property type="project" value="InterPro"/>
</dbReference>
<dbReference type="InterPro" id="IPR052582">
    <property type="entry name" value="tRNA-DUS-like"/>
</dbReference>
<dbReference type="AlphaFoldDB" id="A0A0N4U212"/>
<dbReference type="PANTHER" id="PTHR45936:SF1">
    <property type="entry name" value="TRNA-DIHYDROURIDINE(20) SYNTHASE [NAD(P)+]-LIKE"/>
    <property type="match status" value="1"/>
</dbReference>
<accession>A0A0N4U212</accession>
<organism evidence="9 11">
    <name type="scientific">Dracunculus medinensis</name>
    <name type="common">Guinea worm</name>
    <dbReference type="NCBI Taxonomy" id="318479"/>
    <lineage>
        <taxon>Eukaryota</taxon>
        <taxon>Metazoa</taxon>
        <taxon>Ecdysozoa</taxon>
        <taxon>Nematoda</taxon>
        <taxon>Chromadorea</taxon>
        <taxon>Rhabditida</taxon>
        <taxon>Spirurina</taxon>
        <taxon>Dracunculoidea</taxon>
        <taxon>Dracunculidae</taxon>
        <taxon>Dracunculus</taxon>
    </lineage>
</organism>
<evidence type="ECO:0000256" key="4">
    <source>
        <dbReference type="ARBA" id="ARBA00022694"/>
    </source>
</evidence>
<evidence type="ECO:0000259" key="6">
    <source>
        <dbReference type="Pfam" id="PF00035"/>
    </source>
</evidence>
<keyword evidence="2" id="KW-0285">Flavoprotein</keyword>
<evidence type="ECO:0000313" key="9">
    <source>
        <dbReference type="Proteomes" id="UP000038040"/>
    </source>
</evidence>
<feature type="domain" description="DRBM" evidence="6">
    <location>
        <begin position="351"/>
        <end position="404"/>
    </location>
</feature>
<sequence>MGSGGGRDCEFYANKTILAPMVKAGRTPLRVLALDYGADLVYTEEIVDQKLLSSKRIINDDLGTIDYVIEDNVVLRIAKAREAGKCVLQVVLMFLFKSCGNDVAAIDVNMGCPKPFSIAGGMGAALLTKPEEILSSLVEVSSLPVSCKIRVLDKREDTLEFVRMIERCGVSAIGVHGRRKDERPANKNRLDEIHEIARLLNIPVITNGSSSEILTYEDIEKIRAISGSSSIMIARKALAYPSIFSSIGLATKDEEIKNFLKLACEFDENFTATKYVIQRILGSEQEFDPRGRATLAAGDVREICRAWSLEHEFYKIRGRYIYKDDLETGITHINATFPLKRLKNGSGKLTPKCVLNAWCDEFRIKRPIYDCLRSKDKRFQAIIEVNGRKFLSNIGQPNKKMAEQVKILYAEFLCKKKNNI</sequence>
<evidence type="ECO:0000259" key="7">
    <source>
        <dbReference type="Pfam" id="PF01207"/>
    </source>
</evidence>
<keyword evidence="4" id="KW-0819">tRNA processing</keyword>
<reference evidence="8 10" key="2">
    <citation type="submission" date="2018-11" db="EMBL/GenBank/DDBJ databases">
        <authorList>
            <consortium name="Pathogen Informatics"/>
        </authorList>
    </citation>
    <scope>NUCLEOTIDE SEQUENCE [LARGE SCALE GENOMIC DNA]</scope>
</reference>
<evidence type="ECO:0000313" key="11">
    <source>
        <dbReference type="WBParaSite" id="DME_0000068401-mRNA-1"/>
    </source>
</evidence>
<comment type="cofactor">
    <cofactor evidence="1">
        <name>FMN</name>
        <dbReference type="ChEBI" id="CHEBI:58210"/>
    </cofactor>
</comment>
<dbReference type="EMBL" id="UYYG01001151">
    <property type="protein sequence ID" value="VDN55071.1"/>
    <property type="molecule type" value="Genomic_DNA"/>
</dbReference>
<dbReference type="InterPro" id="IPR035587">
    <property type="entry name" value="DUS-like_FMN-bd"/>
</dbReference>
<keyword evidence="10" id="KW-1185">Reference proteome</keyword>
<dbReference type="Pfam" id="PF01207">
    <property type="entry name" value="Dus"/>
    <property type="match status" value="1"/>
</dbReference>
<evidence type="ECO:0000313" key="10">
    <source>
        <dbReference type="Proteomes" id="UP000274756"/>
    </source>
</evidence>
<dbReference type="PROSITE" id="PS01136">
    <property type="entry name" value="UPF0034"/>
    <property type="match status" value="1"/>
</dbReference>
<dbReference type="WBParaSite" id="DME_0000068401-mRNA-1">
    <property type="protein sequence ID" value="DME_0000068401-mRNA-1"/>
    <property type="gene ID" value="DME_0000068401"/>
</dbReference>
<protein>
    <submittedName>
        <fullName evidence="11">DRBM domain-containing protein</fullName>
    </submittedName>
</protein>
<dbReference type="Proteomes" id="UP000274756">
    <property type="component" value="Unassembled WGS sequence"/>
</dbReference>
<evidence type="ECO:0000256" key="5">
    <source>
        <dbReference type="ARBA" id="ARBA00023002"/>
    </source>
</evidence>
<keyword evidence="5" id="KW-0560">Oxidoreductase</keyword>
<gene>
    <name evidence="8" type="ORF">DME_LOCUS5044</name>
</gene>
<keyword evidence="3" id="KW-0288">FMN</keyword>
<evidence type="ECO:0000313" key="8">
    <source>
        <dbReference type="EMBL" id="VDN55071.1"/>
    </source>
</evidence>
<name>A0A0N4U212_DRAME</name>
<evidence type="ECO:0000256" key="3">
    <source>
        <dbReference type="ARBA" id="ARBA00022643"/>
    </source>
</evidence>
<dbReference type="GO" id="GO:0005737">
    <property type="term" value="C:cytoplasm"/>
    <property type="evidence" value="ECO:0007669"/>
    <property type="project" value="TreeGrafter"/>
</dbReference>
<evidence type="ECO:0000256" key="2">
    <source>
        <dbReference type="ARBA" id="ARBA00022630"/>
    </source>
</evidence>
<dbReference type="SUPFAM" id="SSF54768">
    <property type="entry name" value="dsRNA-binding domain-like"/>
    <property type="match status" value="1"/>
</dbReference>
<proteinExistence type="predicted"/>
<dbReference type="Proteomes" id="UP000038040">
    <property type="component" value="Unplaced"/>
</dbReference>
<dbReference type="CDD" id="cd02801">
    <property type="entry name" value="DUS_like_FMN"/>
    <property type="match status" value="1"/>
</dbReference>
<dbReference type="GO" id="GO:0017150">
    <property type="term" value="F:tRNA dihydrouridine synthase activity"/>
    <property type="evidence" value="ECO:0007669"/>
    <property type="project" value="InterPro"/>
</dbReference>
<dbReference type="STRING" id="318479.A0A0N4U212"/>
<evidence type="ECO:0000256" key="1">
    <source>
        <dbReference type="ARBA" id="ARBA00001917"/>
    </source>
</evidence>
<dbReference type="InterPro" id="IPR014720">
    <property type="entry name" value="dsRBD_dom"/>
</dbReference>
<dbReference type="OrthoDB" id="272303at2759"/>
<dbReference type="PANTHER" id="PTHR45936">
    <property type="entry name" value="TRNA-DIHYDROURIDINE(20) SYNTHASE [NAD(P)+]-LIKE"/>
    <property type="match status" value="1"/>
</dbReference>
<reference evidence="11" key="1">
    <citation type="submission" date="2017-02" db="UniProtKB">
        <authorList>
            <consortium name="WormBaseParasite"/>
        </authorList>
    </citation>
    <scope>IDENTIFICATION</scope>
</reference>
<dbReference type="SUPFAM" id="SSF51395">
    <property type="entry name" value="FMN-linked oxidoreductases"/>
    <property type="match status" value="1"/>
</dbReference>
<dbReference type="Gene3D" id="3.30.160.20">
    <property type="match status" value="1"/>
</dbReference>
<dbReference type="Pfam" id="PF00035">
    <property type="entry name" value="dsrm"/>
    <property type="match status" value="1"/>
</dbReference>
<dbReference type="InterPro" id="IPR013785">
    <property type="entry name" value="Aldolase_TIM"/>
</dbReference>
<dbReference type="InterPro" id="IPR018517">
    <property type="entry name" value="tRNA_hU_synthase_CS"/>
</dbReference>
<feature type="domain" description="DUS-like FMN-binding" evidence="7">
    <location>
        <begin position="17"/>
        <end position="273"/>
    </location>
</feature>
<dbReference type="Gene3D" id="3.20.20.70">
    <property type="entry name" value="Aldolase class I"/>
    <property type="match status" value="1"/>
</dbReference>